<evidence type="ECO:0000259" key="4">
    <source>
        <dbReference type="Pfam" id="PF16655"/>
    </source>
</evidence>
<dbReference type="EMBL" id="BMQC01000002">
    <property type="protein sequence ID" value="GGK19620.1"/>
    <property type="molecule type" value="Genomic_DNA"/>
</dbReference>
<dbReference type="SUPFAM" id="SSF56300">
    <property type="entry name" value="Metallo-dependent phosphatases"/>
    <property type="match status" value="1"/>
</dbReference>
<dbReference type="InterPro" id="IPR032093">
    <property type="entry name" value="PhoD_N"/>
</dbReference>
<dbReference type="InterPro" id="IPR006311">
    <property type="entry name" value="TAT_signal"/>
</dbReference>
<proteinExistence type="predicted"/>
<dbReference type="PROSITE" id="PS51318">
    <property type="entry name" value="TAT"/>
    <property type="match status" value="1"/>
</dbReference>
<dbReference type="Gene3D" id="2.60.40.380">
    <property type="entry name" value="Purple acid phosphatase-like, N-terminal"/>
    <property type="match status" value="1"/>
</dbReference>
<name>A0A8J3BHB5_9ACTN</name>
<evidence type="ECO:0000259" key="3">
    <source>
        <dbReference type="Pfam" id="PF09423"/>
    </source>
</evidence>
<dbReference type="PANTHER" id="PTHR43606">
    <property type="entry name" value="PHOSPHATASE, PUTATIVE (AFU_ORTHOLOGUE AFUA_6G08710)-RELATED"/>
    <property type="match status" value="1"/>
</dbReference>
<feature type="signal peptide" evidence="2">
    <location>
        <begin position="1"/>
        <end position="22"/>
    </location>
</feature>
<evidence type="ECO:0000313" key="5">
    <source>
        <dbReference type="EMBL" id="GGK19620.1"/>
    </source>
</evidence>
<accession>A0A8J3BHB5</accession>
<dbReference type="InterPro" id="IPR038607">
    <property type="entry name" value="PhoD-like_sf"/>
</dbReference>
<feature type="domain" description="PhoD-like phosphatase metallophosphatase" evidence="3">
    <location>
        <begin position="162"/>
        <end position="491"/>
    </location>
</feature>
<dbReference type="Proteomes" id="UP000662200">
    <property type="component" value="Unassembled WGS sequence"/>
</dbReference>
<dbReference type="InterPro" id="IPR029052">
    <property type="entry name" value="Metallo-depent_PP-like"/>
</dbReference>
<dbReference type="CDD" id="cd07389">
    <property type="entry name" value="MPP_PhoD"/>
    <property type="match status" value="1"/>
</dbReference>
<reference evidence="5" key="2">
    <citation type="submission" date="2020-09" db="EMBL/GenBank/DDBJ databases">
        <authorList>
            <person name="Sun Q."/>
            <person name="Ohkuma M."/>
        </authorList>
    </citation>
    <scope>NUCLEOTIDE SEQUENCE</scope>
    <source>
        <strain evidence="5">JCM 3091</strain>
    </source>
</reference>
<evidence type="ECO:0000256" key="2">
    <source>
        <dbReference type="SAM" id="SignalP"/>
    </source>
</evidence>
<dbReference type="InterPro" id="IPR052900">
    <property type="entry name" value="Phospholipid_Metab_Enz"/>
</dbReference>
<dbReference type="InterPro" id="IPR018946">
    <property type="entry name" value="PhoD-like_MPP"/>
</dbReference>
<dbReference type="AlphaFoldDB" id="A0A8J3BHB5"/>
<dbReference type="PANTHER" id="PTHR43606:SF2">
    <property type="entry name" value="ALKALINE PHOSPHATASE FAMILY PROTEIN (AFU_ORTHOLOGUE AFUA_5G03860)"/>
    <property type="match status" value="1"/>
</dbReference>
<dbReference type="Pfam" id="PF09423">
    <property type="entry name" value="PhoD"/>
    <property type="match status" value="1"/>
</dbReference>
<dbReference type="Gene3D" id="3.60.21.70">
    <property type="entry name" value="PhoD-like phosphatase"/>
    <property type="match status" value="1"/>
</dbReference>
<feature type="region of interest" description="Disordered" evidence="1">
    <location>
        <begin position="521"/>
        <end position="545"/>
    </location>
</feature>
<dbReference type="Pfam" id="PF16655">
    <property type="entry name" value="PhoD_N"/>
    <property type="match status" value="1"/>
</dbReference>
<organism evidence="5 6">
    <name type="scientific">Pilimelia terevasa</name>
    <dbReference type="NCBI Taxonomy" id="53372"/>
    <lineage>
        <taxon>Bacteria</taxon>
        <taxon>Bacillati</taxon>
        <taxon>Actinomycetota</taxon>
        <taxon>Actinomycetes</taxon>
        <taxon>Micromonosporales</taxon>
        <taxon>Micromonosporaceae</taxon>
        <taxon>Pilimelia</taxon>
    </lineage>
</organism>
<feature type="chain" id="PRO_5039688497" evidence="2">
    <location>
        <begin position="23"/>
        <end position="545"/>
    </location>
</feature>
<evidence type="ECO:0000256" key="1">
    <source>
        <dbReference type="SAM" id="MobiDB-lite"/>
    </source>
</evidence>
<feature type="domain" description="Phospholipase D N-terminal" evidence="4">
    <location>
        <begin position="51"/>
        <end position="149"/>
    </location>
</feature>
<keyword evidence="6" id="KW-1185">Reference proteome</keyword>
<protein>
    <submittedName>
        <fullName evidence="5">Alkaline phosphatase</fullName>
    </submittedName>
</protein>
<gene>
    <name evidence="5" type="ORF">GCM10010124_10290</name>
</gene>
<dbReference type="RefSeq" id="WP_189112991.1">
    <property type="nucleotide sequence ID" value="NZ_BMQC01000002.1"/>
</dbReference>
<keyword evidence="2" id="KW-0732">Signal</keyword>
<evidence type="ECO:0000313" key="6">
    <source>
        <dbReference type="Proteomes" id="UP000662200"/>
    </source>
</evidence>
<sequence>MEFPERLSRRVVLAGTAVSAAAAVTGVSAAAAAGAAFGGAPARLRREPFTLGVASGDPDAHSVVLWTRLAPEPLAPDGRGGMPDRPVAVAWVVAHDAALRRVVRRGTAPAVPAYGHSVHVEVDGLAPGREYFYRFTALGYASAVGRTRTAPPAGSLPGALRLAVASCAQYEHGYFTAYGALAAQLPDLVLHLGDYLYEYAPDTHLPPYGGVRGHDGPETATLADYRRRHAQYRTDPDLRAAHAAAPWLVVFDDHEVANNWAGGDADPAFRARRSAALRAYWEHMPLRRTSLPVGPHLQLYRRLRWGRLATLHLLDTRQYRSPQACGPGFRACPDAAAPARTLTGAAQERWLRDGLHRSAARWDLVGQQVFFGQRDRDPGPAVATRADSWDGYLASRAAVLGAFDAVRNPVVLTGDAHAHWAGQLAHDFRDPAARLVGAELVCTSVTSGGDGGDAAPTADRLFGANPHLRFHNDQRGYLLATLTPATLTADFQVVPYVSRQGAPAYSRARYALADRDATLHPTYLRPVDPPAPVARRVQPEKHRGT</sequence>
<reference evidence="5" key="1">
    <citation type="journal article" date="2014" name="Int. J. Syst. Evol. Microbiol.">
        <title>Complete genome sequence of Corynebacterium casei LMG S-19264T (=DSM 44701T), isolated from a smear-ripened cheese.</title>
        <authorList>
            <consortium name="US DOE Joint Genome Institute (JGI-PGF)"/>
            <person name="Walter F."/>
            <person name="Albersmeier A."/>
            <person name="Kalinowski J."/>
            <person name="Ruckert C."/>
        </authorList>
    </citation>
    <scope>NUCLEOTIDE SEQUENCE</scope>
    <source>
        <strain evidence="5">JCM 3091</strain>
    </source>
</reference>
<comment type="caution">
    <text evidence="5">The sequence shown here is derived from an EMBL/GenBank/DDBJ whole genome shotgun (WGS) entry which is preliminary data.</text>
</comment>